<dbReference type="InterPro" id="IPR011626">
    <property type="entry name" value="Alpha-macroglobulin_TED"/>
</dbReference>
<proteinExistence type="predicted"/>
<dbReference type="InterPro" id="IPR011625">
    <property type="entry name" value="A2M_N_BRD"/>
</dbReference>
<dbReference type="OrthoDB" id="6373041at2759"/>
<dbReference type="Pfam" id="PF07703">
    <property type="entry name" value="A2M_BRD"/>
    <property type="match status" value="1"/>
</dbReference>
<dbReference type="PANTHER" id="PTHR11412:SF146">
    <property type="entry name" value="CD109 ANTIGEN"/>
    <property type="match status" value="1"/>
</dbReference>
<accession>A0A0K2TMG2</accession>
<dbReference type="GO" id="GO:0005615">
    <property type="term" value="C:extracellular space"/>
    <property type="evidence" value="ECO:0007669"/>
    <property type="project" value="InterPro"/>
</dbReference>
<dbReference type="Gene3D" id="2.60.40.1930">
    <property type="match status" value="2"/>
</dbReference>
<reference evidence="4" key="1">
    <citation type="submission" date="2014-05" db="EMBL/GenBank/DDBJ databases">
        <authorList>
            <person name="Chronopoulou M."/>
        </authorList>
    </citation>
    <scope>NUCLEOTIDE SEQUENCE</scope>
    <source>
        <tissue evidence="4">Whole organism</tissue>
    </source>
</reference>
<dbReference type="Gene3D" id="1.50.10.20">
    <property type="match status" value="1"/>
</dbReference>
<feature type="signal peptide" evidence="1">
    <location>
        <begin position="1"/>
        <end position="22"/>
    </location>
</feature>
<evidence type="ECO:0000313" key="4">
    <source>
        <dbReference type="EMBL" id="CDW27303.1"/>
    </source>
</evidence>
<evidence type="ECO:0000259" key="3">
    <source>
        <dbReference type="Pfam" id="PF07703"/>
    </source>
</evidence>
<dbReference type="Gene3D" id="2.60.40.690">
    <property type="entry name" value="Alpha-macroglobulin, receptor-binding domain"/>
    <property type="match status" value="1"/>
</dbReference>
<dbReference type="InterPro" id="IPR013783">
    <property type="entry name" value="Ig-like_fold"/>
</dbReference>
<dbReference type="Gene3D" id="2.60.40.10">
    <property type="entry name" value="Immunoglobulins"/>
    <property type="match status" value="1"/>
</dbReference>
<organism evidence="4">
    <name type="scientific">Lepeophtheirus salmonis</name>
    <name type="common">Salmon louse</name>
    <name type="synonym">Caligus salmonis</name>
    <dbReference type="NCBI Taxonomy" id="72036"/>
    <lineage>
        <taxon>Eukaryota</taxon>
        <taxon>Metazoa</taxon>
        <taxon>Ecdysozoa</taxon>
        <taxon>Arthropoda</taxon>
        <taxon>Crustacea</taxon>
        <taxon>Multicrustacea</taxon>
        <taxon>Hexanauplia</taxon>
        <taxon>Copepoda</taxon>
        <taxon>Siphonostomatoida</taxon>
        <taxon>Caligidae</taxon>
        <taxon>Lepeophtheirus</taxon>
    </lineage>
</organism>
<dbReference type="InterPro" id="IPR008930">
    <property type="entry name" value="Terpenoid_cyclase/PrenylTrfase"/>
</dbReference>
<dbReference type="PANTHER" id="PTHR11412">
    <property type="entry name" value="MACROGLOBULIN / COMPLEMENT"/>
    <property type="match status" value="1"/>
</dbReference>
<evidence type="ECO:0000259" key="2">
    <source>
        <dbReference type="Pfam" id="PF07678"/>
    </source>
</evidence>
<evidence type="ECO:0000256" key="1">
    <source>
        <dbReference type="SAM" id="SignalP"/>
    </source>
</evidence>
<protein>
    <submittedName>
        <fullName evidence="4">Macroglobulin complementrelated CG7586PAlike [Tribolium castaneum]</fullName>
    </submittedName>
</protein>
<dbReference type="InterPro" id="IPR050473">
    <property type="entry name" value="A2M/Complement_sys"/>
</dbReference>
<feature type="domain" description="Alpha-2-macroglobulin bait region" evidence="3">
    <location>
        <begin position="589"/>
        <end position="710"/>
    </location>
</feature>
<dbReference type="InterPro" id="IPR036595">
    <property type="entry name" value="A-macroglobulin_rcpt-bd_sf"/>
</dbReference>
<name>A0A0K2TMG2_LEPSM</name>
<dbReference type="SUPFAM" id="SSF48239">
    <property type="entry name" value="Terpenoid cyclases/Protein prenyltransferases"/>
    <property type="match status" value="1"/>
</dbReference>
<feature type="chain" id="PRO_5005487964" evidence="1">
    <location>
        <begin position="23"/>
        <end position="1504"/>
    </location>
</feature>
<feature type="domain" description="Alpha-macroglobulin-like TED" evidence="2">
    <location>
        <begin position="1028"/>
        <end position="1314"/>
    </location>
</feature>
<sequence>MKGHPNIFIDSVLLLIFHVGSSKSALKLLKNESSATELYQLPKEPTYFILSSEALELDNDYQVIVSLFKTNRGSATSSFSVPSFPHTVRAQIWRDGSIIASQIIDCYEGMTQTMNIKVSDHSLAQKEYEFPPKFKLVVEGHRDGRIDGILFREERPLMLKKPDIWIYVETERPIYTPGQTVSAKVIPFETSNQRPWTSGSIDASLKNPLGEIVAKWKDKRLILSKLKQGKDDYVILLNYELADITSLGEWTFELSSHGYTNASKTMLKSFWVEEYFPQDIEVRVWLPPTVIPGDKFVNGWISANKVVGGASVPGTLKLYAILKNNDTATNSFRIPVNFKFEGKSIFLTSNSGYSELESFSGFVEFRFSSNEIKRIRLSTKSNFHHNSHILMTLEAQHLPDTKFAKSIRSEDLSYSFQKGSSNQDSIIGYATTRLLPKNLEMKILTPPNSLPYRPDLPYIAWVRVVRSDGSDLTLKDLEQGIMTVESFLVFHNKTRFKLSPIPLRRQHKFFTPGSQPLWKLSYSLRHVLPPEMEAISPTELYGSLLMFTELKVKYVTRDMKVEKKIKLVPDRGLAMDKQRQRIIQQGLRVSASPMVPMIGDNIIFHVHSNFFLEGFQVAIISSSRNIIETRYIMMGQSSLKTFHQIATEAMAPESTLIIWVVTPEGNLVSAATRFTVDASASTSSIKINTEPVITSGFGGYTEVKIQAASNTRYKTFISFHALDIYLRARSPQTSFPKPDLIHGAQLSGDFKSHGLIVMTDAELGPTIDYKSSNTTSVSPVELNGFVQFENEFDVSKVIKYPRASPVSSELKGNGFWKTVVIYPGKNLTLKIPFAGNGGKLILAPVAFSRNTGYFLHQELTVSIGNPFHVTLEVPEYCRYGEILSGRLTFINKHNHVVFKHVRIYKSIEFTFVDLEGNTQGDSLKKFSLHIPANSFRTFQIPFRPSKSGKITIQVQIDNSHHLLSESIYVLEEGISKHFHESHSIDLVNHRYFIDDLNPPSMGNKELTVSGGLHGPLLSYLPLNSSSMILNLPMMSADEAIFAILLTLLHKEERSNYVISLPYKKIKNNLQISLQRLLSYRTRNNAFTFTRGRSGSPCLWITALALRALHKLSIDSIGIFVDPSIPLDIQLWLIKQQRNDGSFSESYLYPNIKDHFIPLEMQETALTAHVLLVLAELKDDASSAQTIFTIDRALHYLTSKLGELDIYGSTLVVALVSRALQVARASGAEAAFEILAKRRKETSEGFHWDSGKENNLLKSRDCDDLLDVRTTALALLVYTERGEFMTESIIRWLNSKRKFFSGWSSTIDTAYVIEAFNLWTSRHTHHIRKTMSRQQPQANQLQKNDNVVVEIQSQESLNSDPSESLRIIVEEGMSRKVLLNSKIGSSSIRVEGNGRGLALVQLHSVTKTTTLGENVIYKVSNNSGAKLDLDVQADPNNDVSEIRFRSCHRWFCLSDQRVSGPVVLQIQLPTGFKIIRNDLLEALRQIKTEEIIEKHNQISIFFSKV</sequence>
<dbReference type="Pfam" id="PF07678">
    <property type="entry name" value="TED_complement"/>
    <property type="match status" value="1"/>
</dbReference>
<dbReference type="EMBL" id="HACA01009942">
    <property type="protein sequence ID" value="CDW27303.1"/>
    <property type="molecule type" value="Transcribed_RNA"/>
</dbReference>
<keyword evidence="1" id="KW-0732">Signal</keyword>
<dbReference type="CDD" id="cd02891">
    <property type="entry name" value="A2M_like"/>
    <property type="match status" value="1"/>
</dbReference>